<evidence type="ECO:0000313" key="3">
    <source>
        <dbReference type="EMBL" id="BAN01043.1"/>
    </source>
</evidence>
<organism evidence="3 4">
    <name type="scientific">Ilumatobacter coccineus (strain NBRC 103263 / KCTC 29153 / YM16-304)</name>
    <dbReference type="NCBI Taxonomy" id="1313172"/>
    <lineage>
        <taxon>Bacteria</taxon>
        <taxon>Bacillati</taxon>
        <taxon>Actinomycetota</taxon>
        <taxon>Acidimicrobiia</taxon>
        <taxon>Acidimicrobiales</taxon>
        <taxon>Ilumatobacteraceae</taxon>
        <taxon>Ilumatobacter</taxon>
    </lineage>
</organism>
<sequence length="329" mass="34335">MLPSVQVHRKHGPTSIGVVATTALLLATAACGAQGSSESSSPADSVASSVTAAPTTSTTASTTATTASSTTTSTTTLPAPTSTAPRPCTLTDVGVDQLLVFGNSTDFTFRPDDGIDLVAWPELLADRDRTDTTAGVSVVNEAQRGQTMGTWDAWGPDPRLRLNGYSVTVLDGIDPAVLDRTLVLLAPSFIDLQESDGDVARAIADLQSILDTIGSYGLDALVLPMNYVSTAIDDRLPELNPDIDAFNEELRAIGLMAVPLLDSPLRADDAVGGDPALYDEFPGRAEDGTFTGPDGFHPDQEGQRRKADAVLDVLASYVERTQPADGCAS</sequence>
<dbReference type="PANTHER" id="PTHR30383">
    <property type="entry name" value="THIOESTERASE 1/PROTEASE 1/LYSOPHOSPHOLIPASE L1"/>
    <property type="match status" value="1"/>
</dbReference>
<dbReference type="Gene3D" id="3.40.50.1110">
    <property type="entry name" value="SGNH hydrolase"/>
    <property type="match status" value="1"/>
</dbReference>
<dbReference type="Proteomes" id="UP000011863">
    <property type="component" value="Chromosome"/>
</dbReference>
<dbReference type="RefSeq" id="WP_015440291.1">
    <property type="nucleotide sequence ID" value="NC_020520.1"/>
</dbReference>
<accession>A0A6C7E2Q1</accession>
<dbReference type="InterPro" id="IPR051532">
    <property type="entry name" value="Ester_Hydrolysis_Enzymes"/>
</dbReference>
<gene>
    <name evidence="3" type="ORF">YM304_07290</name>
</gene>
<keyword evidence="4" id="KW-1185">Reference proteome</keyword>
<feature type="compositionally biased region" description="Basic and acidic residues" evidence="1">
    <location>
        <begin position="296"/>
        <end position="305"/>
    </location>
</feature>
<feature type="region of interest" description="Disordered" evidence="1">
    <location>
        <begin position="34"/>
        <end position="88"/>
    </location>
</feature>
<feature type="region of interest" description="Disordered" evidence="1">
    <location>
        <begin position="282"/>
        <end position="305"/>
    </location>
</feature>
<dbReference type="SUPFAM" id="SSF52266">
    <property type="entry name" value="SGNH hydrolase"/>
    <property type="match status" value="1"/>
</dbReference>
<feature type="signal peptide" evidence="2">
    <location>
        <begin position="1"/>
        <end position="32"/>
    </location>
</feature>
<dbReference type="EMBL" id="AP012057">
    <property type="protein sequence ID" value="BAN01043.1"/>
    <property type="molecule type" value="Genomic_DNA"/>
</dbReference>
<evidence type="ECO:0000256" key="2">
    <source>
        <dbReference type="SAM" id="SignalP"/>
    </source>
</evidence>
<evidence type="ECO:0000313" key="4">
    <source>
        <dbReference type="Proteomes" id="UP000011863"/>
    </source>
</evidence>
<protein>
    <recommendedName>
        <fullName evidence="5">SGNH hydrolase-type esterase domain-containing protein</fullName>
    </recommendedName>
</protein>
<dbReference type="AlphaFoldDB" id="A0A6C7E2Q1"/>
<evidence type="ECO:0008006" key="5">
    <source>
        <dbReference type="Google" id="ProtNLM"/>
    </source>
</evidence>
<proteinExistence type="predicted"/>
<keyword evidence="2" id="KW-0732">Signal</keyword>
<dbReference type="InterPro" id="IPR036514">
    <property type="entry name" value="SGNH_hydro_sf"/>
</dbReference>
<evidence type="ECO:0000256" key="1">
    <source>
        <dbReference type="SAM" id="MobiDB-lite"/>
    </source>
</evidence>
<reference evidence="3 4" key="1">
    <citation type="journal article" date="2013" name="Int. J. Syst. Evol. Microbiol.">
        <title>Ilumatobacter nonamiense sp. nov. and Ilumatobacter coccineum sp. nov., isolated from seashore sand.</title>
        <authorList>
            <person name="Matsumoto A."/>
            <person name="Kasai H."/>
            <person name="Matsuo Y."/>
            <person name="Shizuri Y."/>
            <person name="Ichikawa N."/>
            <person name="Fujita N."/>
            <person name="Omura S."/>
            <person name="Takahashi Y."/>
        </authorList>
    </citation>
    <scope>NUCLEOTIDE SEQUENCE [LARGE SCALE GENOMIC DNA]</scope>
    <source>
        <strain evidence="4">NBRC 103263 / KCTC 29153 / YM16-304</strain>
    </source>
</reference>
<feature type="compositionally biased region" description="Low complexity" evidence="1">
    <location>
        <begin position="34"/>
        <end position="85"/>
    </location>
</feature>
<dbReference type="KEGG" id="aym:YM304_07290"/>
<name>A0A6C7E2Q1_ILUCY</name>
<feature type="chain" id="PRO_5038625215" description="SGNH hydrolase-type esterase domain-containing protein" evidence="2">
    <location>
        <begin position="33"/>
        <end position="329"/>
    </location>
</feature>
<dbReference type="OrthoDB" id="9795789at2"/>